<evidence type="ECO:0000256" key="4">
    <source>
        <dbReference type="SAM" id="MobiDB-lite"/>
    </source>
</evidence>
<dbReference type="InterPro" id="IPR052087">
    <property type="entry name" value="RRP12"/>
</dbReference>
<feature type="compositionally biased region" description="Basic and acidic residues" evidence="4">
    <location>
        <begin position="1202"/>
        <end position="1212"/>
    </location>
</feature>
<evidence type="ECO:0000256" key="2">
    <source>
        <dbReference type="ARBA" id="ARBA00007690"/>
    </source>
</evidence>
<feature type="compositionally biased region" description="Low complexity" evidence="4">
    <location>
        <begin position="1290"/>
        <end position="1303"/>
    </location>
</feature>
<comment type="subcellular location">
    <subcellularLocation>
        <location evidence="1">Nucleus</location>
    </subcellularLocation>
</comment>
<dbReference type="Proteomes" id="UP001491310">
    <property type="component" value="Unassembled WGS sequence"/>
</dbReference>
<protein>
    <recommendedName>
        <fullName evidence="9">Ribosomal RNA-processing protein 12-like conserved domain-containing protein</fullName>
    </recommendedName>
</protein>
<feature type="compositionally biased region" description="Basic and acidic residues" evidence="4">
    <location>
        <begin position="1236"/>
        <end position="1246"/>
    </location>
</feature>
<comment type="caution">
    <text evidence="7">The sequence shown here is derived from an EMBL/GenBank/DDBJ whole genome shotgun (WGS) entry which is preliminary data.</text>
</comment>
<evidence type="ECO:0000256" key="3">
    <source>
        <dbReference type="ARBA" id="ARBA00023242"/>
    </source>
</evidence>
<dbReference type="Pfam" id="PF08161">
    <property type="entry name" value="RRP12_HEAT"/>
    <property type="match status" value="1"/>
</dbReference>
<dbReference type="InterPro" id="IPR057860">
    <property type="entry name" value="HEAT_RRP12_N"/>
</dbReference>
<feature type="compositionally biased region" description="Basic and acidic residues" evidence="4">
    <location>
        <begin position="1312"/>
        <end position="1331"/>
    </location>
</feature>
<evidence type="ECO:0000256" key="1">
    <source>
        <dbReference type="ARBA" id="ARBA00004123"/>
    </source>
</evidence>
<feature type="domain" description="RRP12 N-terminal HEAT" evidence="6">
    <location>
        <begin position="12"/>
        <end position="290"/>
    </location>
</feature>
<organism evidence="7 8">
    <name type="scientific">Coccomyxa subellipsoidea</name>
    <dbReference type="NCBI Taxonomy" id="248742"/>
    <lineage>
        <taxon>Eukaryota</taxon>
        <taxon>Viridiplantae</taxon>
        <taxon>Chlorophyta</taxon>
        <taxon>core chlorophytes</taxon>
        <taxon>Trebouxiophyceae</taxon>
        <taxon>Trebouxiophyceae incertae sedis</taxon>
        <taxon>Coccomyxaceae</taxon>
        <taxon>Coccomyxa</taxon>
    </lineage>
</organism>
<dbReference type="Pfam" id="PF25772">
    <property type="entry name" value="HEAT_RRP12_N"/>
    <property type="match status" value="1"/>
</dbReference>
<evidence type="ECO:0000259" key="6">
    <source>
        <dbReference type="Pfam" id="PF25772"/>
    </source>
</evidence>
<dbReference type="InterPro" id="IPR011989">
    <property type="entry name" value="ARM-like"/>
</dbReference>
<dbReference type="EMBL" id="JALJOT010000010">
    <property type="protein sequence ID" value="KAK9906844.1"/>
    <property type="molecule type" value="Genomic_DNA"/>
</dbReference>
<keyword evidence="8" id="KW-1185">Reference proteome</keyword>
<dbReference type="Gene3D" id="1.25.10.10">
    <property type="entry name" value="Leucine-rich Repeat Variant"/>
    <property type="match status" value="1"/>
</dbReference>
<feature type="domain" description="RRP12 HEAT" evidence="5">
    <location>
        <begin position="361"/>
        <end position="693"/>
    </location>
</feature>
<dbReference type="InterPro" id="IPR012978">
    <property type="entry name" value="HEAT_RRP12"/>
</dbReference>
<dbReference type="PANTHER" id="PTHR48287">
    <property type="entry name" value="ARM REPEAT SUPERFAMILY PROTEIN"/>
    <property type="match status" value="1"/>
</dbReference>
<gene>
    <name evidence="7" type="ORF">WJX75_009018</name>
</gene>
<sequence>MDHADEDIIPYDKPRGSVASELLAKHLRSKQPESQQICVVLGAILEVLDGEGMEATPTALFAAIMSSLSSKASSGKSQQSPQICAAMGTILSATLSRVPEAVLRSKFAASSEILCCLVEEHAEQASPLKPMLSCLATVTAAVDPREWASAVRPFGLLLGLSLDERPKVRKRAQEGVVGVLAAVQGTSAAEAAGSAIARACQQVLPGPEVAARAAAAASSKKRTEAEAAISKAVTDALRLLGLLKPALPLMPGARVQEVVGLMLNLYVLRQPMLSRSATECLAALCARSSSISAAALVDLLRSVVHMDTAWDAKDPASLISLINLVVSGYIRLHDLDATAAAERLPHAFHAVVPQLTGDLEGVRFAAEEALKCLIAACLDDAAVAAAVNLAGAGMGASAGPPSAAAGVVASVAGALDPRTQDAWPSALSVSAVLFERLGRRGARLAEPLLERVGELCATAAEAAQEADEEEGEEGAAGVPYAGAAAAAMSSALRNLGPEDVLQVLPLNLEEGMEGRGEARTWLLPMLHQHVSKARLAFWGGTLLPLARSMGSIARDPANPHALACRALEAQLWHSLPAFASWPEDTATAFPAHAKEVATAFINRTDLHATICTALYRLCTQNRDVLKAAGQAEGLGYAEGLAAPSQGDESDVEDEGQGFASEAPDSYTPAMARQNVMVLRGFSKNWLKVLADAFCATQPGLRGPIGRAISAYAAISDPAVLTPFLKDALGKYVELTQAAQADVPPAASVVQGGGSTPSEQRCTFLELSLALAGGLNTDCIKLLFTTAKGAMQERDQAVQKRAYKLLAYITAKRRDFTLPNLREVMETLLGGVTSSLSAAKRYRLACLQAAVLLLLSPDAPDVDLRGKEDASMSVEEQRKQVVATLVSEIVLCVKEVNQKTRAAAYGLLVDLGQAMHEADPPSLPSLDTHMEGLDLKGGSASGGGGLATLFDMVLGGLVGTSPHMISASVMALARLLHQFATELGGVAPTLLPAVLMLLRTKSREVVKSVLGFVKVCAVRLPVDVLEQHMAQILEGLLLWSEDSKNKFRLKVRVIVERLARKCGYDAVAGAMPPGDKRLLIHIRRENLRKQRLRSDEAGSQMDEEDDGRSRAQGARTARGSTWNHTKVFSEGGSEGAPTRAGRTLSKRSGPAAGQRGQLRPGQSVKQGESRAVLASSANGDPMDLLDAGATRQMQRASGAGPRRSADDYARGSDGRMIIQDEDAPPGVKRKRRAGGGFDDRLSDDSDFDDLRHIGGLAAGMRSASAKSVALAQTVATNARTARTSRPGGGSARSVGGRTSVGGRSNATAKGRQHSGDRFKSKGKAGGDQKGGSKVEPYAYWPLDRKMLNRRPSKKADAREGLDSVVKAARAGAAKGSKAKRHRAK</sequence>
<evidence type="ECO:0000313" key="7">
    <source>
        <dbReference type="EMBL" id="KAK9906844.1"/>
    </source>
</evidence>
<reference evidence="7 8" key="1">
    <citation type="journal article" date="2024" name="Nat. Commun.">
        <title>Phylogenomics reveals the evolutionary origins of lichenization in chlorophyte algae.</title>
        <authorList>
            <person name="Puginier C."/>
            <person name="Libourel C."/>
            <person name="Otte J."/>
            <person name="Skaloud P."/>
            <person name="Haon M."/>
            <person name="Grisel S."/>
            <person name="Petersen M."/>
            <person name="Berrin J.G."/>
            <person name="Delaux P.M."/>
            <person name="Dal Grande F."/>
            <person name="Keller J."/>
        </authorList>
    </citation>
    <scope>NUCLEOTIDE SEQUENCE [LARGE SCALE GENOMIC DNA]</scope>
    <source>
        <strain evidence="7 8">SAG 216-7</strain>
    </source>
</reference>
<keyword evidence="3" id="KW-0539">Nucleus</keyword>
<feature type="region of interest" description="Disordered" evidence="4">
    <location>
        <begin position="1275"/>
        <end position="1361"/>
    </location>
</feature>
<evidence type="ECO:0000313" key="8">
    <source>
        <dbReference type="Proteomes" id="UP001491310"/>
    </source>
</evidence>
<name>A0ABR2YL43_9CHLO</name>
<accession>A0ABR2YL43</accession>
<evidence type="ECO:0008006" key="9">
    <source>
        <dbReference type="Google" id="ProtNLM"/>
    </source>
</evidence>
<feature type="region of interest" description="Disordered" evidence="4">
    <location>
        <begin position="641"/>
        <end position="664"/>
    </location>
</feature>
<dbReference type="SUPFAM" id="SSF48371">
    <property type="entry name" value="ARM repeat"/>
    <property type="match status" value="1"/>
</dbReference>
<evidence type="ECO:0000259" key="5">
    <source>
        <dbReference type="Pfam" id="PF08161"/>
    </source>
</evidence>
<comment type="similarity">
    <text evidence="2">Belongs to the RRP12 family.</text>
</comment>
<proteinExistence type="inferred from homology"/>
<feature type="region of interest" description="Disordered" evidence="4">
    <location>
        <begin position="1089"/>
        <end position="1246"/>
    </location>
</feature>
<dbReference type="PANTHER" id="PTHR48287:SF1">
    <property type="entry name" value="ARM REPEAT SUPERFAMILY PROTEIN"/>
    <property type="match status" value="1"/>
</dbReference>
<dbReference type="InterPro" id="IPR016024">
    <property type="entry name" value="ARM-type_fold"/>
</dbReference>